<reference evidence="3" key="1">
    <citation type="journal article" date="2019" name="Int. J. Syst. Evol. Microbiol.">
        <title>The Global Catalogue of Microorganisms (GCM) 10K type strain sequencing project: providing services to taxonomists for standard genome sequencing and annotation.</title>
        <authorList>
            <consortium name="The Broad Institute Genomics Platform"/>
            <consortium name="The Broad Institute Genome Sequencing Center for Infectious Disease"/>
            <person name="Wu L."/>
            <person name="Ma J."/>
        </authorList>
    </citation>
    <scope>NUCLEOTIDE SEQUENCE [LARGE SCALE GENOMIC DNA]</scope>
    <source>
        <strain evidence="3">CECT 7184</strain>
    </source>
</reference>
<dbReference type="Proteomes" id="UP001242368">
    <property type="component" value="Unassembled WGS sequence"/>
</dbReference>
<organism evidence="2 3">
    <name type="scientific">Paenimyroides ceti</name>
    <dbReference type="NCBI Taxonomy" id="395087"/>
    <lineage>
        <taxon>Bacteria</taxon>
        <taxon>Pseudomonadati</taxon>
        <taxon>Bacteroidota</taxon>
        <taxon>Flavobacteriia</taxon>
        <taxon>Flavobacteriales</taxon>
        <taxon>Flavobacteriaceae</taxon>
        <taxon>Paenimyroides</taxon>
    </lineage>
</organism>
<evidence type="ECO:0008006" key="4">
    <source>
        <dbReference type="Google" id="ProtNLM"/>
    </source>
</evidence>
<sequence>MKKALFWLSIAYLMFQSAPVWAQTIDVPFEIKKTGTGNQSLIFIPGFASSGDVWKATTAHFETEFTCYTFTMAGFAGIKPQKDPSFEKLKNYLLI</sequence>
<protein>
    <recommendedName>
        <fullName evidence="4">Alpha/beta hydrolase</fullName>
    </recommendedName>
</protein>
<evidence type="ECO:0000313" key="3">
    <source>
        <dbReference type="Proteomes" id="UP001242368"/>
    </source>
</evidence>
<keyword evidence="1" id="KW-0732">Signal</keyword>
<name>A0ABT8CQM0_9FLAO</name>
<dbReference type="EMBL" id="JAUFQU010000001">
    <property type="protein sequence ID" value="MDN3706813.1"/>
    <property type="molecule type" value="Genomic_DNA"/>
</dbReference>
<proteinExistence type="predicted"/>
<comment type="caution">
    <text evidence="2">The sequence shown here is derived from an EMBL/GenBank/DDBJ whole genome shotgun (WGS) entry which is preliminary data.</text>
</comment>
<evidence type="ECO:0000313" key="2">
    <source>
        <dbReference type="EMBL" id="MDN3706813.1"/>
    </source>
</evidence>
<dbReference type="RefSeq" id="WP_290362866.1">
    <property type="nucleotide sequence ID" value="NZ_JAUFQU010000001.1"/>
</dbReference>
<accession>A0ABT8CQM0</accession>
<feature type="signal peptide" evidence="1">
    <location>
        <begin position="1"/>
        <end position="22"/>
    </location>
</feature>
<evidence type="ECO:0000256" key="1">
    <source>
        <dbReference type="SAM" id="SignalP"/>
    </source>
</evidence>
<gene>
    <name evidence="2" type="ORF">QW060_06665</name>
</gene>
<keyword evidence="3" id="KW-1185">Reference proteome</keyword>
<feature type="chain" id="PRO_5046863499" description="Alpha/beta hydrolase" evidence="1">
    <location>
        <begin position="23"/>
        <end position="95"/>
    </location>
</feature>